<dbReference type="CDD" id="cd06550">
    <property type="entry name" value="TM_ABC_iron-siderophores_like"/>
    <property type="match status" value="1"/>
</dbReference>
<comment type="similarity">
    <text evidence="2">Belongs to the binding-protein-dependent transport system permease family. FecCD subfamily.</text>
</comment>
<keyword evidence="3" id="KW-0813">Transport</keyword>
<dbReference type="FunFam" id="1.10.3470.10:FF:000001">
    <property type="entry name" value="Vitamin B12 ABC transporter permease BtuC"/>
    <property type="match status" value="1"/>
</dbReference>
<dbReference type="SUPFAM" id="SSF81345">
    <property type="entry name" value="ABC transporter involved in vitamin B12 uptake, BtuC"/>
    <property type="match status" value="1"/>
</dbReference>
<organism evidence="9 10">
    <name type="scientific">Eggerthella guodeyinii</name>
    <dbReference type="NCBI Taxonomy" id="2690837"/>
    <lineage>
        <taxon>Bacteria</taxon>
        <taxon>Bacillati</taxon>
        <taxon>Actinomycetota</taxon>
        <taxon>Coriobacteriia</taxon>
        <taxon>Eggerthellales</taxon>
        <taxon>Eggerthellaceae</taxon>
        <taxon>Eggerthella</taxon>
    </lineage>
</organism>
<dbReference type="InterPro" id="IPR000522">
    <property type="entry name" value="ABC_transptr_permease_BtuC"/>
</dbReference>
<dbReference type="GO" id="GO:0022857">
    <property type="term" value="F:transmembrane transporter activity"/>
    <property type="evidence" value="ECO:0007669"/>
    <property type="project" value="InterPro"/>
</dbReference>
<dbReference type="RefSeq" id="WP_160942617.1">
    <property type="nucleotide sequence ID" value="NZ_CP063310.1"/>
</dbReference>
<sequence>MGDAKATARRGLDAVTVAVLVALPLVFAVGSLALGAYAISPLEVCQIIVARVTGQDAGVDAMAANLVWEVRMPRVLAAAMVGAGLSATGALFQGLFKNPLAAPDTLGVSNGAGFGAALAIVLGLSGFGTQLGAIAFGLAAVALAFAIVARGRASTVTLILSGMLIGSLFSSLVSLLKFVADPTEKLPQIVYWLMGSLSGVGYDALLAVLPLYLVFMAVLFLFRWKANVLSLGDAEARSFGIDVGRDRGIIIASCSVVTALTVSISGIIGWVGIVVPHLARMLVGPDFRRLLPASISLGMCYLIAIDDLCRTVSAFEIPIGVITGIIGVPMFLYFIYRRKVAW</sequence>
<dbReference type="GO" id="GO:0005886">
    <property type="term" value="C:plasma membrane"/>
    <property type="evidence" value="ECO:0007669"/>
    <property type="project" value="UniProtKB-SubCell"/>
</dbReference>
<feature type="transmembrane region" description="Helical" evidence="8">
    <location>
        <begin position="249"/>
        <end position="275"/>
    </location>
</feature>
<dbReference type="PANTHER" id="PTHR30472:SF70">
    <property type="entry name" value="MOLYBDATE IMPORT SYSTEM PERMEASE PROTEIN MOLB"/>
    <property type="match status" value="1"/>
</dbReference>
<keyword evidence="4" id="KW-1003">Cell membrane</keyword>
<dbReference type="KEGG" id="egd:GS424_013095"/>
<dbReference type="AlphaFoldDB" id="A0A6L7ITL5"/>
<evidence type="ECO:0000256" key="8">
    <source>
        <dbReference type="SAM" id="Phobius"/>
    </source>
</evidence>
<evidence type="ECO:0000256" key="7">
    <source>
        <dbReference type="ARBA" id="ARBA00023136"/>
    </source>
</evidence>
<dbReference type="PANTHER" id="PTHR30472">
    <property type="entry name" value="FERRIC ENTEROBACTIN TRANSPORT SYSTEM PERMEASE PROTEIN"/>
    <property type="match status" value="1"/>
</dbReference>
<evidence type="ECO:0000256" key="1">
    <source>
        <dbReference type="ARBA" id="ARBA00004651"/>
    </source>
</evidence>
<reference evidence="9 10" key="1">
    <citation type="submission" date="2020-10" db="EMBL/GenBank/DDBJ databases">
        <title>Eggerthella sp. nov., isolated from human feces.</title>
        <authorList>
            <person name="Yajun G."/>
        </authorList>
    </citation>
    <scope>NUCLEOTIDE SEQUENCE [LARGE SCALE GENOMIC DNA]</scope>
    <source>
        <strain evidence="9 10">HF-1101</strain>
    </source>
</reference>
<dbReference type="Pfam" id="PF01032">
    <property type="entry name" value="FecCD"/>
    <property type="match status" value="1"/>
</dbReference>
<name>A0A6L7ITL5_9ACTN</name>
<keyword evidence="6 8" id="KW-1133">Transmembrane helix</keyword>
<dbReference type="GO" id="GO:0033214">
    <property type="term" value="P:siderophore-iron import into cell"/>
    <property type="evidence" value="ECO:0007669"/>
    <property type="project" value="TreeGrafter"/>
</dbReference>
<feature type="transmembrane region" description="Helical" evidence="8">
    <location>
        <begin position="75"/>
        <end position="96"/>
    </location>
</feature>
<keyword evidence="5 8" id="KW-0812">Transmembrane</keyword>
<feature type="transmembrane region" description="Helical" evidence="8">
    <location>
        <begin position="12"/>
        <end position="39"/>
    </location>
</feature>
<gene>
    <name evidence="9" type="ORF">GS424_013095</name>
</gene>
<evidence type="ECO:0000256" key="6">
    <source>
        <dbReference type="ARBA" id="ARBA00022989"/>
    </source>
</evidence>
<feature type="transmembrane region" description="Helical" evidence="8">
    <location>
        <begin position="200"/>
        <end position="222"/>
    </location>
</feature>
<dbReference type="EMBL" id="CP063310">
    <property type="protein sequence ID" value="QOS67448.1"/>
    <property type="molecule type" value="Genomic_DNA"/>
</dbReference>
<evidence type="ECO:0000313" key="9">
    <source>
        <dbReference type="EMBL" id="QOS67448.1"/>
    </source>
</evidence>
<evidence type="ECO:0000256" key="4">
    <source>
        <dbReference type="ARBA" id="ARBA00022475"/>
    </source>
</evidence>
<comment type="subcellular location">
    <subcellularLocation>
        <location evidence="1">Cell membrane</location>
        <topology evidence="1">Multi-pass membrane protein</topology>
    </subcellularLocation>
</comment>
<protein>
    <submittedName>
        <fullName evidence="9">Iron ABC transporter permease</fullName>
    </submittedName>
</protein>
<feature type="transmembrane region" description="Helical" evidence="8">
    <location>
        <begin position="317"/>
        <end position="336"/>
    </location>
</feature>
<evidence type="ECO:0000256" key="3">
    <source>
        <dbReference type="ARBA" id="ARBA00022448"/>
    </source>
</evidence>
<evidence type="ECO:0000256" key="2">
    <source>
        <dbReference type="ARBA" id="ARBA00007935"/>
    </source>
</evidence>
<dbReference type="Proteomes" id="UP000478463">
    <property type="component" value="Chromosome"/>
</dbReference>
<evidence type="ECO:0000313" key="10">
    <source>
        <dbReference type="Proteomes" id="UP000478463"/>
    </source>
</evidence>
<keyword evidence="7 8" id="KW-0472">Membrane</keyword>
<proteinExistence type="inferred from homology"/>
<dbReference type="Gene3D" id="1.10.3470.10">
    <property type="entry name" value="ABC transporter involved in vitamin B12 uptake, BtuC"/>
    <property type="match status" value="1"/>
</dbReference>
<feature type="transmembrane region" description="Helical" evidence="8">
    <location>
        <begin position="108"/>
        <end position="125"/>
    </location>
</feature>
<feature type="transmembrane region" description="Helical" evidence="8">
    <location>
        <begin position="156"/>
        <end position="180"/>
    </location>
</feature>
<accession>A0A6L7ITL5</accession>
<evidence type="ECO:0000256" key="5">
    <source>
        <dbReference type="ARBA" id="ARBA00022692"/>
    </source>
</evidence>
<dbReference type="InterPro" id="IPR037294">
    <property type="entry name" value="ABC_BtuC-like"/>
</dbReference>